<organism evidence="6 7">
    <name type="scientific">Heracleum sosnowskyi</name>
    <dbReference type="NCBI Taxonomy" id="360622"/>
    <lineage>
        <taxon>Eukaryota</taxon>
        <taxon>Viridiplantae</taxon>
        <taxon>Streptophyta</taxon>
        <taxon>Embryophyta</taxon>
        <taxon>Tracheophyta</taxon>
        <taxon>Spermatophyta</taxon>
        <taxon>Magnoliopsida</taxon>
        <taxon>eudicotyledons</taxon>
        <taxon>Gunneridae</taxon>
        <taxon>Pentapetalae</taxon>
        <taxon>asterids</taxon>
        <taxon>campanulids</taxon>
        <taxon>Apiales</taxon>
        <taxon>Apiaceae</taxon>
        <taxon>Apioideae</taxon>
        <taxon>apioid superclade</taxon>
        <taxon>Tordylieae</taxon>
        <taxon>Tordyliinae</taxon>
        <taxon>Heracleum</taxon>
    </lineage>
</organism>
<evidence type="ECO:0000259" key="5">
    <source>
        <dbReference type="PROSITE" id="PS51774"/>
    </source>
</evidence>
<evidence type="ECO:0000313" key="6">
    <source>
        <dbReference type="EMBL" id="KAK1395488.1"/>
    </source>
</evidence>
<dbReference type="GO" id="GO:0003779">
    <property type="term" value="F:actin binding"/>
    <property type="evidence" value="ECO:0007669"/>
    <property type="project" value="InterPro"/>
</dbReference>
<sequence>MAALTLRHRACVRNNSRFQATKTNTVVTGDEMHCTCGQVRVVIHLSLKVSIRSLLRINKMTSLVKPNKMSRTLTKKSHSWWWDSHISPKNSKWLAENLEEMDQSVKQMLKLIENDGDSFAKKAEMYYQKRPELIACVEELYRMYRALAERYDHVTGELRKSMPSDLQSQGSGISDGGFEPPSTDQGLTRRKSGSRAAGFGYFLGTGGSSSDLCDKGDESSTLDSESESDNSSVNNYSGQSTNGDDQGLRKKVNELEAELRDLKQRLRAQKEENYDGSYRVTKPGNSEGPFAEIAGYEDELSVAKEKIQLADEEIARLRNLLIEPDRVQKVGEINREGTETEGTQGAEPKLVRLEGDASDPEDKTRILEKELEITKEKVQGSEKELAYLKHQLETTTSSTQHLHDQLGSAKKDALMWKSKLDKEKREISKLQDRIVRYKANLSERDQEIRALKETVYNANKSLSEENLQLQAQMTKLLKEHTYLEDNLKEWDLRCQTAEEELKRLKAGKAEMEILFRAEVEQLKARISEREDRIEELNKSVEVLTLKYNMGMMEMAEANIKSSNLTANVSSKDDQIDQMSKHLHELHMEHVELIAETERARTRVAELKQELEKKEVIIVQGAEEKREVIRQLCFSLEHYRDGYHQLRQAFVGHKRLPVVAS</sequence>
<feature type="region of interest" description="Disordered" evidence="4">
    <location>
        <begin position="266"/>
        <end position="286"/>
    </location>
</feature>
<dbReference type="GO" id="GO:0005774">
    <property type="term" value="C:vacuolar membrane"/>
    <property type="evidence" value="ECO:0007669"/>
    <property type="project" value="TreeGrafter"/>
</dbReference>
<dbReference type="EMBL" id="JAUIZM010000003">
    <property type="protein sequence ID" value="KAK1395488.1"/>
    <property type="molecule type" value="Genomic_DNA"/>
</dbReference>
<feature type="region of interest" description="Disordered" evidence="4">
    <location>
        <begin position="160"/>
        <end position="192"/>
    </location>
</feature>
<name>A0AAD8J2N6_9APIA</name>
<keyword evidence="1 3" id="KW-0175">Coiled coil</keyword>
<feature type="region of interest" description="Disordered" evidence="4">
    <location>
        <begin position="210"/>
        <end position="248"/>
    </location>
</feature>
<evidence type="ECO:0000256" key="2">
    <source>
        <dbReference type="ARBA" id="ARBA00038006"/>
    </source>
</evidence>
<comment type="similarity">
    <text evidence="2">Belongs to the NET family.</text>
</comment>
<evidence type="ECO:0000256" key="4">
    <source>
        <dbReference type="SAM" id="MobiDB-lite"/>
    </source>
</evidence>
<accession>A0AAD8J2N6</accession>
<dbReference type="InterPro" id="IPR057531">
    <property type="entry name" value="PUMA/OVT1_CC"/>
</dbReference>
<dbReference type="Proteomes" id="UP001237642">
    <property type="component" value="Unassembled WGS sequence"/>
</dbReference>
<feature type="domain" description="NAB" evidence="5">
    <location>
        <begin position="78"/>
        <end position="158"/>
    </location>
</feature>
<evidence type="ECO:0000313" key="7">
    <source>
        <dbReference type="Proteomes" id="UP001237642"/>
    </source>
</evidence>
<keyword evidence="7" id="KW-1185">Reference proteome</keyword>
<gene>
    <name evidence="6" type="ORF">POM88_014544</name>
</gene>
<feature type="compositionally biased region" description="Low complexity" evidence="4">
    <location>
        <begin position="219"/>
        <end position="237"/>
    </location>
</feature>
<protein>
    <submittedName>
        <fullName evidence="6">NAB domain-containing protein</fullName>
    </submittedName>
</protein>
<dbReference type="Pfam" id="PF07765">
    <property type="entry name" value="KIP1"/>
    <property type="match status" value="1"/>
</dbReference>
<dbReference type="InterPro" id="IPR051861">
    <property type="entry name" value="NET_actin-binding_domain"/>
</dbReference>
<feature type="coiled-coil region" evidence="3">
    <location>
        <begin position="413"/>
        <end position="546"/>
    </location>
</feature>
<evidence type="ECO:0000256" key="3">
    <source>
        <dbReference type="SAM" id="Coils"/>
    </source>
</evidence>
<evidence type="ECO:0000256" key="1">
    <source>
        <dbReference type="ARBA" id="ARBA00023054"/>
    </source>
</evidence>
<reference evidence="6" key="1">
    <citation type="submission" date="2023-02" db="EMBL/GenBank/DDBJ databases">
        <title>Genome of toxic invasive species Heracleum sosnowskyi carries increased number of genes despite the absence of recent whole-genome duplications.</title>
        <authorList>
            <person name="Schelkunov M."/>
            <person name="Shtratnikova V."/>
            <person name="Makarenko M."/>
            <person name="Klepikova A."/>
            <person name="Omelchenko D."/>
            <person name="Novikova G."/>
            <person name="Obukhova E."/>
            <person name="Bogdanov V."/>
            <person name="Penin A."/>
            <person name="Logacheva M."/>
        </authorList>
    </citation>
    <scope>NUCLEOTIDE SEQUENCE</scope>
    <source>
        <strain evidence="6">Hsosn_3</strain>
        <tissue evidence="6">Leaf</tissue>
    </source>
</reference>
<dbReference type="PANTHER" id="PTHR32258">
    <property type="entry name" value="PROTEIN NETWORKED 4A"/>
    <property type="match status" value="1"/>
</dbReference>
<reference evidence="6" key="2">
    <citation type="submission" date="2023-05" db="EMBL/GenBank/DDBJ databases">
        <authorList>
            <person name="Schelkunov M.I."/>
        </authorList>
    </citation>
    <scope>NUCLEOTIDE SEQUENCE</scope>
    <source>
        <strain evidence="6">Hsosn_3</strain>
        <tissue evidence="6">Leaf</tissue>
    </source>
</reference>
<feature type="coiled-coil region" evidence="3">
    <location>
        <begin position="589"/>
        <end position="623"/>
    </location>
</feature>
<comment type="caution">
    <text evidence="6">The sequence shown here is derived from an EMBL/GenBank/DDBJ whole genome shotgun (WGS) entry which is preliminary data.</text>
</comment>
<dbReference type="InterPro" id="IPR011684">
    <property type="entry name" value="NAB"/>
</dbReference>
<dbReference type="PROSITE" id="PS51774">
    <property type="entry name" value="NAB"/>
    <property type="match status" value="1"/>
</dbReference>
<dbReference type="SUPFAM" id="SSF57997">
    <property type="entry name" value="Tropomyosin"/>
    <property type="match status" value="1"/>
</dbReference>
<dbReference type="AlphaFoldDB" id="A0AAD8J2N6"/>
<dbReference type="PANTHER" id="PTHR32258:SF3">
    <property type="entry name" value="PROTEIN NETWORKED 4A"/>
    <property type="match status" value="1"/>
</dbReference>
<dbReference type="Pfam" id="PF24627">
    <property type="entry name" value="PUMA_CC"/>
    <property type="match status" value="1"/>
</dbReference>
<proteinExistence type="inferred from homology"/>